<evidence type="ECO:0000256" key="2">
    <source>
        <dbReference type="ARBA" id="ARBA00022603"/>
    </source>
</evidence>
<dbReference type="Gene3D" id="3.40.50.150">
    <property type="entry name" value="Vaccinia Virus protein VP39"/>
    <property type="match status" value="1"/>
</dbReference>
<accession>A0A0S7C5P7</accession>
<evidence type="ECO:0000313" key="5">
    <source>
        <dbReference type="EMBL" id="GAP44387.1"/>
    </source>
</evidence>
<dbReference type="GO" id="GO:0008757">
    <property type="term" value="F:S-adenosylmethionine-dependent methyltransferase activity"/>
    <property type="evidence" value="ECO:0007669"/>
    <property type="project" value="InterPro"/>
</dbReference>
<dbReference type="RefSeq" id="WP_062043589.1">
    <property type="nucleotide sequence ID" value="NZ_DF968183.1"/>
</dbReference>
<sequence>MSNDNKSIHEFDINLICEYFSGVERQGPGSAEMTVKALSFTENLNNESLIADLGCGTGSQTITLAQNAPGQITAIDLFPAFIERLNLNVNKLNLQDRIQGVVGSMDNLPFQEASLDLIWSEGAIYNIGFEKGLKYWKKFLKTGGYVAVTEASWFTGNRPAEIEKFWMDAYPEIDTIPNKVACIQESGYIPVAAFILPEYCWTKNFYVPQAAAQKDFLEKYKDNAMAASLIRNEMHEARLYDKYKAFYGYVFYIGKKI</sequence>
<organism evidence="5">
    <name type="scientific">Lentimicrobium saccharophilum</name>
    <dbReference type="NCBI Taxonomy" id="1678841"/>
    <lineage>
        <taxon>Bacteria</taxon>
        <taxon>Pseudomonadati</taxon>
        <taxon>Bacteroidota</taxon>
        <taxon>Bacteroidia</taxon>
        <taxon>Bacteroidales</taxon>
        <taxon>Lentimicrobiaceae</taxon>
        <taxon>Lentimicrobium</taxon>
    </lineage>
</organism>
<keyword evidence="6" id="KW-1185">Reference proteome</keyword>
<keyword evidence="3 5" id="KW-0808">Transferase</keyword>
<dbReference type="InterPro" id="IPR051052">
    <property type="entry name" value="Diverse_substrate_MTase"/>
</dbReference>
<keyword evidence="2 5" id="KW-0489">Methyltransferase</keyword>
<dbReference type="EMBL" id="DF968183">
    <property type="protein sequence ID" value="GAP44387.1"/>
    <property type="molecule type" value="Genomic_DNA"/>
</dbReference>
<comment type="similarity">
    <text evidence="1">Belongs to the methyltransferase superfamily.</text>
</comment>
<evidence type="ECO:0000313" key="6">
    <source>
        <dbReference type="Proteomes" id="UP000053091"/>
    </source>
</evidence>
<dbReference type="InterPro" id="IPR013216">
    <property type="entry name" value="Methyltransf_11"/>
</dbReference>
<dbReference type="PATRIC" id="fig|1678841.3.peg.2872"/>
<evidence type="ECO:0000256" key="3">
    <source>
        <dbReference type="ARBA" id="ARBA00022679"/>
    </source>
</evidence>
<name>A0A0S7C5P7_9BACT</name>
<reference evidence="5" key="1">
    <citation type="journal article" date="2015" name="Genome Announc.">
        <title>Draft Genome Sequence of Bacteroidales Strain TBC1, a Novel Isolate from a Methanogenic Wastewater Treatment System.</title>
        <authorList>
            <person name="Tourlousse D.M."/>
            <person name="Matsuura N."/>
            <person name="Sun L."/>
            <person name="Toyonaga M."/>
            <person name="Kuroda K."/>
            <person name="Ohashi A."/>
            <person name="Cruz R."/>
            <person name="Yamaguchi T."/>
            <person name="Sekiguchi Y."/>
        </authorList>
    </citation>
    <scope>NUCLEOTIDE SEQUENCE [LARGE SCALE GENOMIC DNA]</scope>
    <source>
        <strain evidence="5">TBC1</strain>
    </source>
</reference>
<dbReference type="Pfam" id="PF08241">
    <property type="entry name" value="Methyltransf_11"/>
    <property type="match status" value="1"/>
</dbReference>
<gene>
    <name evidence="5" type="ORF">TBC1_12192</name>
</gene>
<dbReference type="Proteomes" id="UP000053091">
    <property type="component" value="Unassembled WGS sequence"/>
</dbReference>
<dbReference type="STRING" id="1678841.TBC1_12192"/>
<proteinExistence type="inferred from homology"/>
<dbReference type="InterPro" id="IPR029063">
    <property type="entry name" value="SAM-dependent_MTases_sf"/>
</dbReference>
<protein>
    <submittedName>
        <fullName evidence="5">Protein containing methyltransferase domain</fullName>
    </submittedName>
</protein>
<dbReference type="SUPFAM" id="SSF53335">
    <property type="entry name" value="S-adenosyl-L-methionine-dependent methyltransferases"/>
    <property type="match status" value="1"/>
</dbReference>
<dbReference type="PANTHER" id="PTHR44942:SF4">
    <property type="entry name" value="METHYLTRANSFERASE TYPE 11 DOMAIN-CONTAINING PROTEIN"/>
    <property type="match status" value="1"/>
</dbReference>
<evidence type="ECO:0000256" key="1">
    <source>
        <dbReference type="ARBA" id="ARBA00008361"/>
    </source>
</evidence>
<dbReference type="OrthoDB" id="9789123at2"/>
<dbReference type="GO" id="GO:0032259">
    <property type="term" value="P:methylation"/>
    <property type="evidence" value="ECO:0007669"/>
    <property type="project" value="UniProtKB-KW"/>
</dbReference>
<dbReference type="PANTHER" id="PTHR44942">
    <property type="entry name" value="METHYLTRANSF_11 DOMAIN-CONTAINING PROTEIN"/>
    <property type="match status" value="1"/>
</dbReference>
<dbReference type="CDD" id="cd02440">
    <property type="entry name" value="AdoMet_MTases"/>
    <property type="match status" value="1"/>
</dbReference>
<dbReference type="AlphaFoldDB" id="A0A0S7C5P7"/>
<evidence type="ECO:0000259" key="4">
    <source>
        <dbReference type="Pfam" id="PF08241"/>
    </source>
</evidence>
<feature type="domain" description="Methyltransferase type 11" evidence="4">
    <location>
        <begin position="52"/>
        <end position="147"/>
    </location>
</feature>